<comment type="caution">
    <text evidence="2">The sequence shown here is derived from an EMBL/GenBank/DDBJ whole genome shotgun (WGS) entry which is preliminary data.</text>
</comment>
<accession>A0A4V1N2W4</accession>
<name>A0A4V1N2W4_9FLAO</name>
<dbReference type="Proteomes" id="UP000289857">
    <property type="component" value="Unassembled WGS sequence"/>
</dbReference>
<evidence type="ECO:0000256" key="1">
    <source>
        <dbReference type="SAM" id="SignalP"/>
    </source>
</evidence>
<dbReference type="RefSeq" id="WP_129459876.1">
    <property type="nucleotide sequence ID" value="NZ_SBKN01000001.1"/>
</dbReference>
<dbReference type="OrthoDB" id="1340936at2"/>
<keyword evidence="3" id="KW-1185">Reference proteome</keyword>
<evidence type="ECO:0000313" key="3">
    <source>
        <dbReference type="Proteomes" id="UP000289857"/>
    </source>
</evidence>
<keyword evidence="1" id="KW-0732">Signal</keyword>
<reference evidence="3" key="1">
    <citation type="submission" date="2019-01" db="EMBL/GenBank/DDBJ databases">
        <title>Cytophagaceae bacterium strain CAR-16.</title>
        <authorList>
            <person name="Chen W.-M."/>
        </authorList>
    </citation>
    <scope>NUCLEOTIDE SEQUENCE [LARGE SCALE GENOMIC DNA]</scope>
    <source>
        <strain evidence="3">WWJ-16</strain>
    </source>
</reference>
<proteinExistence type="predicted"/>
<gene>
    <name evidence="2" type="ORF">EQG61_00270</name>
</gene>
<feature type="chain" id="PRO_5020678210" description="Outer membrane protein beta-barrel domain-containing protein" evidence="1">
    <location>
        <begin position="18"/>
        <end position="207"/>
    </location>
</feature>
<evidence type="ECO:0000313" key="2">
    <source>
        <dbReference type="EMBL" id="RXR23910.1"/>
    </source>
</evidence>
<evidence type="ECO:0008006" key="4">
    <source>
        <dbReference type="Google" id="ProtNLM"/>
    </source>
</evidence>
<sequence>MKKILLLVILGFQISQAQDTIFVKSPDTFRRNYVEIGFNYPQGNLSNKFVHGVEVGYWLRNRLAKNNYLDYGLELNFLEKPRAIAYRYADSLIQFESSRVGLKLGFRYSLVWCKGSNPDRFSLESNSGLGWAALYYKVSSQYPDQFQHDLDKKTDLHTLFVSQTVKVNWNRIGFYVTGSLQPYTLFYKKNEAHFGGTLISCGMVTRF</sequence>
<dbReference type="EMBL" id="SBKN01000001">
    <property type="protein sequence ID" value="RXR23910.1"/>
    <property type="molecule type" value="Genomic_DNA"/>
</dbReference>
<protein>
    <recommendedName>
        <fullName evidence="4">Outer membrane protein beta-barrel domain-containing protein</fullName>
    </recommendedName>
</protein>
<organism evidence="2 3">
    <name type="scientific">Flavobacterium stagni</name>
    <dbReference type="NCBI Taxonomy" id="2506421"/>
    <lineage>
        <taxon>Bacteria</taxon>
        <taxon>Pseudomonadati</taxon>
        <taxon>Bacteroidota</taxon>
        <taxon>Flavobacteriia</taxon>
        <taxon>Flavobacteriales</taxon>
        <taxon>Flavobacteriaceae</taxon>
        <taxon>Flavobacterium</taxon>
    </lineage>
</organism>
<dbReference type="AlphaFoldDB" id="A0A4V1N2W4"/>
<feature type="signal peptide" evidence="1">
    <location>
        <begin position="1"/>
        <end position="17"/>
    </location>
</feature>